<dbReference type="PANTHER" id="PTHR41534:SF2">
    <property type="entry name" value="3-PHENYLPROPIONATE_CINNAMIC ACID DIOXYGENASE SUBUNIT BETA"/>
    <property type="match status" value="1"/>
</dbReference>
<dbReference type="Gene3D" id="3.10.450.50">
    <property type="match status" value="1"/>
</dbReference>
<evidence type="ECO:0000256" key="1">
    <source>
        <dbReference type="ARBA" id="ARBA00009570"/>
    </source>
</evidence>
<accession>A0A126SY38</accession>
<reference evidence="3" key="1">
    <citation type="journal article" date="2016" name="Appl. Environ. Microbiol.">
        <title>Functional Metagenomics of a Biostimulated Petroleum-Contaminated Soil Reveals an Extraordinary Diversity of Extradiol Dioxygenases.</title>
        <authorList>
            <person name="Terron-Gonzalez L."/>
            <person name="Martin-Cabello G."/>
            <person name="Ferrer M."/>
            <person name="Santero E."/>
        </authorList>
    </citation>
    <scope>NUCLEOTIDE SEQUENCE</scope>
</reference>
<comment type="similarity">
    <text evidence="1">Belongs to the bacterial ring-hydroxylating dioxygenase beta subunit family.</text>
</comment>
<evidence type="ECO:0000313" key="3">
    <source>
        <dbReference type="EMBL" id="AMK59218.1"/>
    </source>
</evidence>
<dbReference type="CDD" id="cd00667">
    <property type="entry name" value="ring_hydroxylating_dioxygenases_beta"/>
    <property type="match status" value="1"/>
</dbReference>
<dbReference type="SUPFAM" id="SSF54427">
    <property type="entry name" value="NTF2-like"/>
    <property type="match status" value="1"/>
</dbReference>
<dbReference type="InterPro" id="IPR032710">
    <property type="entry name" value="NTF2-like_dom_sf"/>
</dbReference>
<dbReference type="GO" id="GO:0051213">
    <property type="term" value="F:dioxygenase activity"/>
    <property type="evidence" value="ECO:0007669"/>
    <property type="project" value="UniProtKB-KW"/>
</dbReference>
<protein>
    <submittedName>
        <fullName evidence="3">Terminal dioxygenase component beta subunit</fullName>
    </submittedName>
</protein>
<dbReference type="AlphaFoldDB" id="A0A126SY38"/>
<evidence type="ECO:0000256" key="2">
    <source>
        <dbReference type="ARBA" id="ARBA00023002"/>
    </source>
</evidence>
<organism evidence="3">
    <name type="scientific">uncultured bacterium UPO45</name>
    <dbReference type="NCBI Taxonomy" id="1776970"/>
    <lineage>
        <taxon>Bacteria</taxon>
        <taxon>environmental samples</taxon>
    </lineage>
</organism>
<dbReference type="PANTHER" id="PTHR41534">
    <property type="entry name" value="BLR3401 PROTEIN"/>
    <property type="match status" value="1"/>
</dbReference>
<dbReference type="NCBIfam" id="NF007479">
    <property type="entry name" value="PRK10069.1"/>
    <property type="match status" value="1"/>
</dbReference>
<keyword evidence="2" id="KW-0560">Oxidoreductase</keyword>
<dbReference type="GO" id="GO:0019380">
    <property type="term" value="P:3-phenylpropionate catabolic process"/>
    <property type="evidence" value="ECO:0007669"/>
    <property type="project" value="TreeGrafter"/>
</dbReference>
<dbReference type="Pfam" id="PF00866">
    <property type="entry name" value="Ring_hydroxyl_B"/>
    <property type="match status" value="1"/>
</dbReference>
<proteinExistence type="inferred from homology"/>
<dbReference type="InterPro" id="IPR000391">
    <property type="entry name" value="Rng_hydr_dOase-bsu"/>
</dbReference>
<name>A0A126SY38_9BACT</name>
<sequence length="164" mass="19460">MSTADLRREFEDLLYYEAWLLDHDRLEEWLALIADNVRYWAPVRANLERGREDFTRQQWLAHYDDDKAGLTIRVQRVRTGAAHADEPPARVRHFVSNVRVLESAADCAQVTSNFIVFKSRRGREEYLFVGCREDRWRRVASAWKLEERLILLEHDVIDNVTVLF</sequence>
<keyword evidence="3" id="KW-0223">Dioxygenase</keyword>
<dbReference type="EMBL" id="KU144973">
    <property type="protein sequence ID" value="AMK59218.1"/>
    <property type="molecule type" value="Genomic_DNA"/>
</dbReference>